<feature type="compositionally biased region" description="Basic residues" evidence="1">
    <location>
        <begin position="76"/>
        <end position="93"/>
    </location>
</feature>
<feature type="region of interest" description="Disordered" evidence="1">
    <location>
        <begin position="1"/>
        <end position="114"/>
    </location>
</feature>
<feature type="compositionally biased region" description="Basic and acidic residues" evidence="1">
    <location>
        <begin position="271"/>
        <end position="318"/>
    </location>
</feature>
<gene>
    <name evidence="2" type="ORF">BKA67DRAFT_578013</name>
</gene>
<dbReference type="AlphaFoldDB" id="A0A9P8UAQ5"/>
<protein>
    <submittedName>
        <fullName evidence="2">Uncharacterized protein</fullName>
    </submittedName>
</protein>
<dbReference type="PANTHER" id="PTHR34117">
    <property type="entry name" value="STYLE CELL-CYCLE INHIBITOR 1"/>
    <property type="match status" value="1"/>
</dbReference>
<dbReference type="Proteomes" id="UP000758603">
    <property type="component" value="Unassembled WGS sequence"/>
</dbReference>
<feature type="compositionally biased region" description="Basic and acidic residues" evidence="1">
    <location>
        <begin position="179"/>
        <end position="221"/>
    </location>
</feature>
<accession>A0A9P8UAQ5</accession>
<dbReference type="GeneID" id="70132560"/>
<reference evidence="2" key="1">
    <citation type="journal article" date="2021" name="Nat. Commun.">
        <title>Genetic determinants of endophytism in the Arabidopsis root mycobiome.</title>
        <authorList>
            <person name="Mesny F."/>
            <person name="Miyauchi S."/>
            <person name="Thiergart T."/>
            <person name="Pickel B."/>
            <person name="Atanasova L."/>
            <person name="Karlsson M."/>
            <person name="Huettel B."/>
            <person name="Barry K.W."/>
            <person name="Haridas S."/>
            <person name="Chen C."/>
            <person name="Bauer D."/>
            <person name="Andreopoulos W."/>
            <person name="Pangilinan J."/>
            <person name="LaButti K."/>
            <person name="Riley R."/>
            <person name="Lipzen A."/>
            <person name="Clum A."/>
            <person name="Drula E."/>
            <person name="Henrissat B."/>
            <person name="Kohler A."/>
            <person name="Grigoriev I.V."/>
            <person name="Martin F.M."/>
            <person name="Hacquard S."/>
        </authorList>
    </citation>
    <scope>NUCLEOTIDE SEQUENCE</scope>
    <source>
        <strain evidence="2">MPI-SDFR-AT-0073</strain>
    </source>
</reference>
<proteinExistence type="predicted"/>
<dbReference type="OrthoDB" id="2139939at2759"/>
<dbReference type="RefSeq" id="XP_045954113.1">
    <property type="nucleotide sequence ID" value="XM_046103669.1"/>
</dbReference>
<evidence type="ECO:0000313" key="3">
    <source>
        <dbReference type="Proteomes" id="UP000758603"/>
    </source>
</evidence>
<dbReference type="InterPro" id="IPR044688">
    <property type="entry name" value="SCI-1-like"/>
</dbReference>
<name>A0A9P8UAQ5_9PEZI</name>
<sequence>MPDFDDHGRDDVLHPPPKRRRRDDDERIHRHNDHSRRRSRSPTSGEHSSRHTGDRSREPYRSREGTDLSKHDVADRHHRHHHHHHHRHRHGRHGSPNQSAPRPQPAQLPYSARPLSKSELDVFRPLLARYLDVQKTKDMSGMDEREIKGRWKSFISKWNDGSLAISWYDPELFEETRRDPRWQDDGKRRQEAGRTQRSPSQHEEARERTNETKGYSDHGPEADEGDEYGPVLPGSSHLGARQGPGIPSLQDLEVRREMIDEDRDDSIAQLRQERKADRKEQKAKLEELVPRAEAGTRERQLEKKKEINEKMKGFRERSPGAAEVNDTELMGGGDTLDEYKRIKASAERKKTDKEIRREEILRAKEEERQERLREYREREDKAMIVLKELARQRFG</sequence>
<organism evidence="2 3">
    <name type="scientific">Truncatella angustata</name>
    <dbReference type="NCBI Taxonomy" id="152316"/>
    <lineage>
        <taxon>Eukaryota</taxon>
        <taxon>Fungi</taxon>
        <taxon>Dikarya</taxon>
        <taxon>Ascomycota</taxon>
        <taxon>Pezizomycotina</taxon>
        <taxon>Sordariomycetes</taxon>
        <taxon>Xylariomycetidae</taxon>
        <taxon>Amphisphaeriales</taxon>
        <taxon>Sporocadaceae</taxon>
        <taxon>Truncatella</taxon>
    </lineage>
</organism>
<evidence type="ECO:0000256" key="1">
    <source>
        <dbReference type="SAM" id="MobiDB-lite"/>
    </source>
</evidence>
<comment type="caution">
    <text evidence="2">The sequence shown here is derived from an EMBL/GenBank/DDBJ whole genome shotgun (WGS) entry which is preliminary data.</text>
</comment>
<evidence type="ECO:0000313" key="2">
    <source>
        <dbReference type="EMBL" id="KAH6647601.1"/>
    </source>
</evidence>
<dbReference type="PANTHER" id="PTHR34117:SF1">
    <property type="entry name" value="STYLE CELL-CYCLE INHIBITOR 1"/>
    <property type="match status" value="1"/>
</dbReference>
<feature type="compositionally biased region" description="Basic and acidic residues" evidence="1">
    <location>
        <begin position="47"/>
        <end position="75"/>
    </location>
</feature>
<dbReference type="EMBL" id="JAGPXC010000008">
    <property type="protein sequence ID" value="KAH6647601.1"/>
    <property type="molecule type" value="Genomic_DNA"/>
</dbReference>
<feature type="compositionally biased region" description="Basic and acidic residues" evidence="1">
    <location>
        <begin position="1"/>
        <end position="13"/>
    </location>
</feature>
<feature type="compositionally biased region" description="Basic residues" evidence="1">
    <location>
        <begin position="29"/>
        <end position="40"/>
    </location>
</feature>
<keyword evidence="3" id="KW-1185">Reference proteome</keyword>
<feature type="region of interest" description="Disordered" evidence="1">
    <location>
        <begin position="179"/>
        <end position="334"/>
    </location>
</feature>